<feature type="region of interest" description="Disordered" evidence="2">
    <location>
        <begin position="583"/>
        <end position="629"/>
    </location>
</feature>
<protein>
    <submittedName>
        <fullName evidence="3">Uncharacterized protein</fullName>
    </submittedName>
</protein>
<evidence type="ECO:0000313" key="4">
    <source>
        <dbReference type="Proteomes" id="UP000759537"/>
    </source>
</evidence>
<feature type="coiled-coil region" evidence="1">
    <location>
        <begin position="282"/>
        <end position="309"/>
    </location>
</feature>
<dbReference type="Proteomes" id="UP000759537">
    <property type="component" value="Unassembled WGS sequence"/>
</dbReference>
<reference evidence="3" key="1">
    <citation type="submission" date="2019-10" db="EMBL/GenBank/DDBJ databases">
        <authorList>
            <consortium name="DOE Joint Genome Institute"/>
            <person name="Kuo A."/>
            <person name="Miyauchi S."/>
            <person name="Kiss E."/>
            <person name="Drula E."/>
            <person name="Kohler A."/>
            <person name="Sanchez-Garcia M."/>
            <person name="Andreopoulos B."/>
            <person name="Barry K.W."/>
            <person name="Bonito G."/>
            <person name="Buee M."/>
            <person name="Carver A."/>
            <person name="Chen C."/>
            <person name="Cichocki N."/>
            <person name="Clum A."/>
            <person name="Culley D."/>
            <person name="Crous P.W."/>
            <person name="Fauchery L."/>
            <person name="Girlanda M."/>
            <person name="Hayes R."/>
            <person name="Keri Z."/>
            <person name="LaButti K."/>
            <person name="Lipzen A."/>
            <person name="Lombard V."/>
            <person name="Magnuson J."/>
            <person name="Maillard F."/>
            <person name="Morin E."/>
            <person name="Murat C."/>
            <person name="Nolan M."/>
            <person name="Ohm R."/>
            <person name="Pangilinan J."/>
            <person name="Pereira M."/>
            <person name="Perotto S."/>
            <person name="Peter M."/>
            <person name="Riley R."/>
            <person name="Sitrit Y."/>
            <person name="Stielow B."/>
            <person name="Szollosi G."/>
            <person name="Zifcakova L."/>
            <person name="Stursova M."/>
            <person name="Spatafora J.W."/>
            <person name="Tedersoo L."/>
            <person name="Vaario L.-M."/>
            <person name="Yamada A."/>
            <person name="Yan M."/>
            <person name="Wang P."/>
            <person name="Xu J."/>
            <person name="Bruns T."/>
            <person name="Baldrian P."/>
            <person name="Vilgalys R."/>
            <person name="Henrissat B."/>
            <person name="Grigoriev I.V."/>
            <person name="Hibbett D."/>
            <person name="Nagy L.G."/>
            <person name="Martin F.M."/>
        </authorList>
    </citation>
    <scope>NUCLEOTIDE SEQUENCE</scope>
    <source>
        <strain evidence="3">Prilba</strain>
    </source>
</reference>
<dbReference type="OrthoDB" id="3230958at2759"/>
<name>A0A9P5T8G4_9AGAM</name>
<evidence type="ECO:0000256" key="2">
    <source>
        <dbReference type="SAM" id="MobiDB-lite"/>
    </source>
</evidence>
<keyword evidence="4" id="KW-1185">Reference proteome</keyword>
<dbReference type="AlphaFoldDB" id="A0A9P5T8G4"/>
<dbReference type="EMBL" id="WHVB01000009">
    <property type="protein sequence ID" value="KAF8479671.1"/>
    <property type="molecule type" value="Genomic_DNA"/>
</dbReference>
<feature type="coiled-coil region" evidence="1">
    <location>
        <begin position="34"/>
        <end position="124"/>
    </location>
</feature>
<feature type="compositionally biased region" description="Polar residues" evidence="2">
    <location>
        <begin position="583"/>
        <end position="594"/>
    </location>
</feature>
<evidence type="ECO:0000313" key="3">
    <source>
        <dbReference type="EMBL" id="KAF8479671.1"/>
    </source>
</evidence>
<gene>
    <name evidence="3" type="ORF">DFH94DRAFT_492220</name>
</gene>
<feature type="coiled-coil region" evidence="1">
    <location>
        <begin position="359"/>
        <end position="386"/>
    </location>
</feature>
<feature type="compositionally biased region" description="Polar residues" evidence="2">
    <location>
        <begin position="199"/>
        <end position="214"/>
    </location>
</feature>
<organism evidence="3 4">
    <name type="scientific">Russula ochroleuca</name>
    <dbReference type="NCBI Taxonomy" id="152965"/>
    <lineage>
        <taxon>Eukaryota</taxon>
        <taxon>Fungi</taxon>
        <taxon>Dikarya</taxon>
        <taxon>Basidiomycota</taxon>
        <taxon>Agaricomycotina</taxon>
        <taxon>Agaricomycetes</taxon>
        <taxon>Russulales</taxon>
        <taxon>Russulaceae</taxon>
        <taxon>Russula</taxon>
    </lineage>
</organism>
<proteinExistence type="predicted"/>
<keyword evidence="1" id="KW-0175">Coiled coil</keyword>
<feature type="region of interest" description="Disordered" evidence="2">
    <location>
        <begin position="199"/>
        <end position="231"/>
    </location>
</feature>
<reference evidence="3" key="2">
    <citation type="journal article" date="2020" name="Nat. Commun.">
        <title>Large-scale genome sequencing of mycorrhizal fungi provides insights into the early evolution of symbiotic traits.</title>
        <authorList>
            <person name="Miyauchi S."/>
            <person name="Kiss E."/>
            <person name="Kuo A."/>
            <person name="Drula E."/>
            <person name="Kohler A."/>
            <person name="Sanchez-Garcia M."/>
            <person name="Morin E."/>
            <person name="Andreopoulos B."/>
            <person name="Barry K.W."/>
            <person name="Bonito G."/>
            <person name="Buee M."/>
            <person name="Carver A."/>
            <person name="Chen C."/>
            <person name="Cichocki N."/>
            <person name="Clum A."/>
            <person name="Culley D."/>
            <person name="Crous P.W."/>
            <person name="Fauchery L."/>
            <person name="Girlanda M."/>
            <person name="Hayes R.D."/>
            <person name="Keri Z."/>
            <person name="LaButti K."/>
            <person name="Lipzen A."/>
            <person name="Lombard V."/>
            <person name="Magnuson J."/>
            <person name="Maillard F."/>
            <person name="Murat C."/>
            <person name="Nolan M."/>
            <person name="Ohm R.A."/>
            <person name="Pangilinan J."/>
            <person name="Pereira M.F."/>
            <person name="Perotto S."/>
            <person name="Peter M."/>
            <person name="Pfister S."/>
            <person name="Riley R."/>
            <person name="Sitrit Y."/>
            <person name="Stielow J.B."/>
            <person name="Szollosi G."/>
            <person name="Zifcakova L."/>
            <person name="Stursova M."/>
            <person name="Spatafora J.W."/>
            <person name="Tedersoo L."/>
            <person name="Vaario L.M."/>
            <person name="Yamada A."/>
            <person name="Yan M."/>
            <person name="Wang P."/>
            <person name="Xu J."/>
            <person name="Bruns T."/>
            <person name="Baldrian P."/>
            <person name="Vilgalys R."/>
            <person name="Dunand C."/>
            <person name="Henrissat B."/>
            <person name="Grigoriev I.V."/>
            <person name="Hibbett D."/>
            <person name="Nagy L.G."/>
            <person name="Martin F.M."/>
        </authorList>
    </citation>
    <scope>NUCLEOTIDE SEQUENCE</scope>
    <source>
        <strain evidence="3">Prilba</strain>
    </source>
</reference>
<feature type="compositionally biased region" description="Basic and acidic residues" evidence="2">
    <location>
        <begin position="597"/>
        <end position="609"/>
    </location>
</feature>
<evidence type="ECO:0000256" key="1">
    <source>
        <dbReference type="SAM" id="Coils"/>
    </source>
</evidence>
<accession>A0A9P5T8G4</accession>
<comment type="caution">
    <text evidence="3">The sequence shown here is derived from an EMBL/GenBank/DDBJ whole genome shotgun (WGS) entry which is preliminary data.</text>
</comment>
<feature type="region of interest" description="Disordered" evidence="2">
    <location>
        <begin position="486"/>
        <end position="532"/>
    </location>
</feature>
<feature type="coiled-coil region" evidence="1">
    <location>
        <begin position="436"/>
        <end position="470"/>
    </location>
</feature>
<sequence>MSFRSRRATMRPAREFNVVLRARDKQVCSLQDHNDNLKAQLESFERRLTNARANALADARVYQLQERKIEQLRMKLRDARAGSAANRRALEDVKRESEMQRMELEETQEENVRHLARIAGLEEALQAKSSPVSTSDVEYLEFGGVSCDDILDVLAQVTIDLEAATKITEELSSVDRPPDSIHCTAHANRVEMGIQTVSGDVSGANQSESSSEQLQGAGDMDAQADSERDQRRIRESEFDLEENGRRLNEELLSSAEERRLLQNLKASSVQEQSRVASLEVAARRDQQTIEVLEASADDYRSEIDCLEAQLVLFRTLLDESRAFNDDIEESHSAIVACKDTFIQHLQEKVEELAASQAWSQQREASLQDAEERLAAADIEFLELRLELEGAQRSAVMSTNRIIQLEAEASVARNRLRTSDVENGDLRDEQRVASERAYALEDELVAAQGRLDNAENTTRQLRQELEGYVHTFPNNSRIQDDIHDVSDIDSASDEGSMDTLVMDPDDHSQLQTPSRVKGVDSPTSVNKDEQFSPKVAPLSAHDLEVRLEAMTLKYEAAEAARVCGEDVEDMLRAKLQALSTDDLNAQLSMTPSPINSDPDMRADSPEEEWHSLPTIPEEDEPSTSPPPERQVAPLARPRIQTYFSTALSAAAKNAVPVPLTAESPLLPSPTLSDIWFSDIRVSLALVESESSVLDWDLPSPGGDSDSSSS</sequence>